<name>A0AA48GW49_9BACT</name>
<dbReference type="Pfam" id="PF01408">
    <property type="entry name" value="GFO_IDH_MocA"/>
    <property type="match status" value="1"/>
</dbReference>
<proteinExistence type="predicted"/>
<reference evidence="3" key="1">
    <citation type="journal article" date="2023" name="Int. J. Syst. Evol. Microbiol.">
        <title>Mesoterricola silvestris gen. nov., sp. nov., Mesoterricola sediminis sp. nov., Geothrix oryzae sp. nov., Geothrix edaphica sp. nov., Geothrix rubra sp. nov., and Geothrix limicola sp. nov., six novel members of Acidobacteriota isolated from soils.</title>
        <authorList>
            <person name="Itoh H."/>
            <person name="Sugisawa Y."/>
            <person name="Mise K."/>
            <person name="Xu Z."/>
            <person name="Kuniyasu M."/>
            <person name="Ushijima N."/>
            <person name="Kawano K."/>
            <person name="Kobayashi E."/>
            <person name="Shiratori Y."/>
            <person name="Masuda Y."/>
            <person name="Senoo K."/>
        </authorList>
    </citation>
    <scope>NUCLEOTIDE SEQUENCE [LARGE SCALE GENOMIC DNA]</scope>
    <source>
        <strain evidence="3">W79</strain>
    </source>
</reference>
<sequence length="472" mass="53831">MIANDWNLNLAVVVDLEACRTDMEAYLHGRALRPKLITIKEKQQTYDELNPEVRILMDTLVEQERIDIVIIASEPLTHVMYAKWALANGLSVLMDKPVSTHTDISTEGHLARQLVQDYEDLSTLYERARQANPRLCFAMMVQRRYQTSFNLIRDRLQDCFAQTNCPVTNIQSFHSDGQWRMPTEMVDQLYHPYMQGYGKCSHSGYHYFDIVPFLLEAAASPEKNVDNMDVYSNFVRPNDFMAQLTTADHEKLFGSENFGMYNKYSDDQFATLASKFGEVDAFCNLSFKKGRRVITVASINLCHNGFSTRDWVTAEGRDLYQGNGRVGHEAHVIQQGPFQTLHFHSYKSKENVANARQAGGKEHLEIFIFRNHKMIGGLPVEKLDLDAIQALEQPLSDMRDKAKAKVIMDFLRAHRGEVPQEELCTDFRRSRPAVRIAAAIYESAAAAFHGSNQIINAPFCLEPIAPIRKPNK</sequence>
<keyword evidence="3" id="KW-1185">Reference proteome</keyword>
<dbReference type="GO" id="GO:0000166">
    <property type="term" value="F:nucleotide binding"/>
    <property type="evidence" value="ECO:0007669"/>
    <property type="project" value="InterPro"/>
</dbReference>
<dbReference type="AlphaFoldDB" id="A0AA48GW49"/>
<organism evidence="2 3">
    <name type="scientific">Mesoterricola silvestris</name>
    <dbReference type="NCBI Taxonomy" id="2927979"/>
    <lineage>
        <taxon>Bacteria</taxon>
        <taxon>Pseudomonadati</taxon>
        <taxon>Acidobacteriota</taxon>
        <taxon>Holophagae</taxon>
        <taxon>Holophagales</taxon>
        <taxon>Holophagaceae</taxon>
        <taxon>Mesoterricola</taxon>
    </lineage>
</organism>
<evidence type="ECO:0000313" key="2">
    <source>
        <dbReference type="EMBL" id="BDU71428.1"/>
    </source>
</evidence>
<dbReference type="SUPFAM" id="SSF51735">
    <property type="entry name" value="NAD(P)-binding Rossmann-fold domains"/>
    <property type="match status" value="1"/>
</dbReference>
<dbReference type="InterPro" id="IPR000683">
    <property type="entry name" value="Gfo/Idh/MocA-like_OxRdtase_N"/>
</dbReference>
<dbReference type="Gene3D" id="3.40.50.720">
    <property type="entry name" value="NAD(P)-binding Rossmann-like Domain"/>
    <property type="match status" value="1"/>
</dbReference>
<dbReference type="KEGG" id="msil:METEAL_06020"/>
<feature type="domain" description="Gfo/Idh/MocA-like oxidoreductase N-terminal" evidence="1">
    <location>
        <begin position="57"/>
        <end position="102"/>
    </location>
</feature>
<evidence type="ECO:0000313" key="3">
    <source>
        <dbReference type="Proteomes" id="UP001238179"/>
    </source>
</evidence>
<dbReference type="EMBL" id="AP027080">
    <property type="protein sequence ID" value="BDU71428.1"/>
    <property type="molecule type" value="Genomic_DNA"/>
</dbReference>
<accession>A0AA48GW49</accession>
<dbReference type="Proteomes" id="UP001238179">
    <property type="component" value="Chromosome"/>
</dbReference>
<gene>
    <name evidence="2" type="ORF">METEAL_06020</name>
</gene>
<evidence type="ECO:0000259" key="1">
    <source>
        <dbReference type="Pfam" id="PF01408"/>
    </source>
</evidence>
<protein>
    <recommendedName>
        <fullName evidence="1">Gfo/Idh/MocA-like oxidoreductase N-terminal domain-containing protein</fullName>
    </recommendedName>
</protein>
<dbReference type="InterPro" id="IPR036291">
    <property type="entry name" value="NAD(P)-bd_dom_sf"/>
</dbReference>